<keyword evidence="1" id="KW-0812">Transmembrane</keyword>
<dbReference type="Gene3D" id="2.60.120.380">
    <property type="match status" value="1"/>
</dbReference>
<keyword evidence="1" id="KW-0472">Membrane</keyword>
<organism evidence="2 3">
    <name type="scientific">Halanaerobium saccharolyticum</name>
    <dbReference type="NCBI Taxonomy" id="43595"/>
    <lineage>
        <taxon>Bacteria</taxon>
        <taxon>Bacillati</taxon>
        <taxon>Bacillota</taxon>
        <taxon>Clostridia</taxon>
        <taxon>Halanaerobiales</taxon>
        <taxon>Halanaerobiaceae</taxon>
        <taxon>Halanaerobium</taxon>
    </lineage>
</organism>
<comment type="caution">
    <text evidence="2">The sequence shown here is derived from an EMBL/GenBank/DDBJ whole genome shotgun (WGS) entry which is preliminary data.</text>
</comment>
<dbReference type="Proteomes" id="UP000295176">
    <property type="component" value="Unassembled WGS sequence"/>
</dbReference>
<name>A0A4R6RR01_9FIRM</name>
<dbReference type="EMBL" id="SNXX01000034">
    <property type="protein sequence ID" value="TDP88685.1"/>
    <property type="molecule type" value="Genomic_DNA"/>
</dbReference>
<proteinExistence type="predicted"/>
<evidence type="ECO:0000313" key="2">
    <source>
        <dbReference type="EMBL" id="TDP88685.1"/>
    </source>
</evidence>
<sequence>MRIIINSFSAVLIILILILIIKSTALAHIPLDTSVSATKAEPIFVKDHQISWAAYNQLDNAGDVDYYSFQAEQGEEIYFSMVIPQIDRYKNFRPDLALIGPALENNYSGYDRDYINSLLKLDPEEKIIIVSDDQADPEIFFEPFTRTSYWRRQQFSTAAPAAGNYYLAVFSAEKAEGKYTLAIGRKEVWGLKDLIKMPKIWWDTRIFVEKDTSTYLILAFIISITLFLVYRFIFKQ</sequence>
<gene>
    <name evidence="2" type="ORF">C7957_1345</name>
</gene>
<reference evidence="2 3" key="1">
    <citation type="submission" date="2019-03" db="EMBL/GenBank/DDBJ databases">
        <title>Subsurface microbial communities from deep shales in Ohio and West Virginia, USA.</title>
        <authorList>
            <person name="Wrighton K."/>
        </authorList>
    </citation>
    <scope>NUCLEOTIDE SEQUENCE [LARGE SCALE GENOMIC DNA]</scope>
    <source>
        <strain evidence="2 3">MSL 7</strain>
    </source>
</reference>
<evidence type="ECO:0000313" key="3">
    <source>
        <dbReference type="Proteomes" id="UP000295176"/>
    </source>
</evidence>
<dbReference type="AlphaFoldDB" id="A0A4R6RR01"/>
<dbReference type="RefSeq" id="WP_133531136.1">
    <property type="nucleotide sequence ID" value="NZ_SNXX01000034.1"/>
</dbReference>
<feature type="transmembrane region" description="Helical" evidence="1">
    <location>
        <begin position="215"/>
        <end position="234"/>
    </location>
</feature>
<keyword evidence="1" id="KW-1133">Transmembrane helix</keyword>
<accession>A0A4R6RR01</accession>
<protein>
    <submittedName>
        <fullName evidence="2">Uncharacterized protein</fullName>
    </submittedName>
</protein>
<evidence type="ECO:0000256" key="1">
    <source>
        <dbReference type="SAM" id="Phobius"/>
    </source>
</evidence>